<evidence type="ECO:0000313" key="3">
    <source>
        <dbReference type="Proteomes" id="UP000007241"/>
    </source>
</evidence>
<feature type="compositionally biased region" description="Low complexity" evidence="1">
    <location>
        <begin position="1"/>
        <end position="21"/>
    </location>
</feature>
<dbReference type="InterPro" id="IPR036915">
    <property type="entry name" value="Cyclin-like_sf"/>
</dbReference>
<dbReference type="Pfam" id="PF08613">
    <property type="entry name" value="Cyclin"/>
    <property type="match status" value="1"/>
</dbReference>
<dbReference type="STRING" id="684364.F4NS75"/>
<feature type="region of interest" description="Disordered" evidence="1">
    <location>
        <begin position="327"/>
        <end position="347"/>
    </location>
</feature>
<evidence type="ECO:0000256" key="1">
    <source>
        <dbReference type="SAM" id="MobiDB-lite"/>
    </source>
</evidence>
<organism evidence="2 3">
    <name type="scientific">Batrachochytrium dendrobatidis (strain JAM81 / FGSC 10211)</name>
    <name type="common">Frog chytrid fungus</name>
    <dbReference type="NCBI Taxonomy" id="684364"/>
    <lineage>
        <taxon>Eukaryota</taxon>
        <taxon>Fungi</taxon>
        <taxon>Fungi incertae sedis</taxon>
        <taxon>Chytridiomycota</taxon>
        <taxon>Chytridiomycota incertae sedis</taxon>
        <taxon>Chytridiomycetes</taxon>
        <taxon>Rhizophydiales</taxon>
        <taxon>Rhizophydiales incertae sedis</taxon>
        <taxon>Batrachochytrium</taxon>
    </lineage>
</organism>
<feature type="compositionally biased region" description="Polar residues" evidence="1">
    <location>
        <begin position="327"/>
        <end position="342"/>
    </location>
</feature>
<dbReference type="Gene3D" id="1.10.472.10">
    <property type="entry name" value="Cyclin-like"/>
    <property type="match status" value="1"/>
</dbReference>
<dbReference type="GO" id="GO:0019901">
    <property type="term" value="F:protein kinase binding"/>
    <property type="evidence" value="ECO:0007669"/>
    <property type="project" value="InterPro"/>
</dbReference>
<dbReference type="GO" id="GO:0016538">
    <property type="term" value="F:cyclin-dependent protein serine/threonine kinase regulator activity"/>
    <property type="evidence" value="ECO:0000318"/>
    <property type="project" value="GO_Central"/>
</dbReference>
<dbReference type="RefSeq" id="XP_006675835.1">
    <property type="nucleotide sequence ID" value="XM_006675772.1"/>
</dbReference>
<dbReference type="EMBL" id="GL882879">
    <property type="protein sequence ID" value="EGF83800.1"/>
    <property type="molecule type" value="Genomic_DNA"/>
</dbReference>
<evidence type="ECO:0000313" key="2">
    <source>
        <dbReference type="EMBL" id="EGF83800.1"/>
    </source>
</evidence>
<dbReference type="GeneID" id="18241056"/>
<feature type="region of interest" description="Disordered" evidence="1">
    <location>
        <begin position="1"/>
        <end position="25"/>
    </location>
</feature>
<evidence type="ECO:0008006" key="4">
    <source>
        <dbReference type="Google" id="ProtNLM"/>
    </source>
</evidence>
<name>F4NS75_BATDJ</name>
<keyword evidence="3" id="KW-1185">Reference proteome</keyword>
<feature type="region of interest" description="Disordered" evidence="1">
    <location>
        <begin position="364"/>
        <end position="387"/>
    </location>
</feature>
<sequence>MAPSMLSVNTSMNTTSNHSTTARSGNYSQRYAPIHHSPASSASPSAYRMPVAAASPTEIVQHYSSNQSTHIHSDDEHAAALAITRMAAGPHTAAQTQSDARHISSNAAKLRAANIALSKTVLTPNLLSPYLPAFIATLTYSMWHGRSFAEMAARPTPGLRLFARFTLDILRSTGLSFSVVLLALKYVHRIKSCRPDLQGAEGSECRLLVCTLMLAMKYLMDNTYSNKTWHKVSHIPLLEINVTEMEFLAQLNFDLHVQEEDYFGWLAFIEQAVVEFRHTTGSMQKSSVQQQVNTNQHIQKTHAGNYSTRQQQHVSEPQNMYPSTEKSIAHTKNSSAYPTSSRSQKHTSAVIPAALSFPVSTQQLAHSMPYPSPDASPIHKACDQREHRQQIEQQLHHLRQQLRQQTTPLSS</sequence>
<dbReference type="GO" id="GO:0000307">
    <property type="term" value="C:cyclin-dependent protein kinase holoenzyme complex"/>
    <property type="evidence" value="ECO:0000318"/>
    <property type="project" value="GO_Central"/>
</dbReference>
<dbReference type="PANTHER" id="PTHR15615">
    <property type="match status" value="1"/>
</dbReference>
<reference evidence="2 3" key="1">
    <citation type="submission" date="2009-12" db="EMBL/GenBank/DDBJ databases">
        <title>The draft genome of Batrachochytrium dendrobatidis.</title>
        <authorList>
            <consortium name="US DOE Joint Genome Institute (JGI-PGF)"/>
            <person name="Kuo A."/>
            <person name="Salamov A."/>
            <person name="Schmutz J."/>
            <person name="Lucas S."/>
            <person name="Pitluck S."/>
            <person name="Rosenblum E."/>
            <person name="Stajich J."/>
            <person name="Eisen M."/>
            <person name="Grigoriev I.V."/>
        </authorList>
    </citation>
    <scope>NUCLEOTIDE SEQUENCE [LARGE SCALE GENOMIC DNA]</scope>
    <source>
        <strain evidence="3">JAM81 / FGSC 10211</strain>
    </source>
</reference>
<dbReference type="InParanoid" id="F4NS75"/>
<dbReference type="FunCoup" id="F4NS75">
    <property type="interactions" value="2"/>
</dbReference>
<protein>
    <recommendedName>
        <fullName evidence="4">Cyclin N-terminal domain-containing protein</fullName>
    </recommendedName>
</protein>
<dbReference type="HOGENOM" id="CLU_668998_0_0_1"/>
<proteinExistence type="predicted"/>
<dbReference type="SUPFAM" id="SSF47954">
    <property type="entry name" value="Cyclin-like"/>
    <property type="match status" value="1"/>
</dbReference>
<dbReference type="OMA" id="VELNIME"/>
<dbReference type="OrthoDB" id="244495at2759"/>
<gene>
    <name evidence="2" type="ORF">BATDEDRAFT_36350</name>
</gene>
<dbReference type="PANTHER" id="PTHR15615:SF27">
    <property type="entry name" value="PHO85 CYCLIN CLG1"/>
    <property type="match status" value="1"/>
</dbReference>
<dbReference type="InterPro" id="IPR013922">
    <property type="entry name" value="Cyclin_PHO80-like"/>
</dbReference>
<accession>F4NS75</accession>
<dbReference type="Proteomes" id="UP000007241">
    <property type="component" value="Unassembled WGS sequence"/>
</dbReference>
<dbReference type="AlphaFoldDB" id="F4NS75"/>
<dbReference type="GO" id="GO:0005634">
    <property type="term" value="C:nucleus"/>
    <property type="evidence" value="ECO:0000318"/>
    <property type="project" value="GO_Central"/>
</dbReference>
<dbReference type="CDD" id="cd20557">
    <property type="entry name" value="CYCLIN_ScPCL1-like"/>
    <property type="match status" value="1"/>
</dbReference>